<comment type="caution">
    <text evidence="1">The sequence shown here is derived from an EMBL/GenBank/DDBJ whole genome shotgun (WGS) entry which is preliminary data.</text>
</comment>
<keyword evidence="2" id="KW-1185">Reference proteome</keyword>
<reference evidence="1 2" key="1">
    <citation type="submission" date="2021-10" db="EMBL/GenBank/DDBJ databases">
        <title>Anaerobic single-cell dispensing facilitates the cultivation of human gut bacteria.</title>
        <authorList>
            <person name="Afrizal A."/>
        </authorList>
    </citation>
    <scope>NUCLEOTIDE SEQUENCE [LARGE SCALE GENOMIC DNA]</scope>
    <source>
        <strain evidence="1 2">CLA-AA-H276</strain>
    </source>
</reference>
<evidence type="ECO:0000313" key="1">
    <source>
        <dbReference type="EMBL" id="MCC2127240.1"/>
    </source>
</evidence>
<dbReference type="RefSeq" id="WP_308459940.1">
    <property type="nucleotide sequence ID" value="NZ_JAJEPS010000017.1"/>
</dbReference>
<sequence>MGKNKLDAVNFCKLFDMFGEDAAKETLADVNAGKIRESTLEKYLYKDESKEEYAKRLKEE</sequence>
<dbReference type="AlphaFoldDB" id="A0AAE3AB97"/>
<protein>
    <submittedName>
        <fullName evidence="1">Uncharacterized protein</fullName>
    </submittedName>
</protein>
<dbReference type="Proteomes" id="UP001198220">
    <property type="component" value="Unassembled WGS sequence"/>
</dbReference>
<name>A0AAE3AB97_9FIRM</name>
<evidence type="ECO:0000313" key="2">
    <source>
        <dbReference type="Proteomes" id="UP001198220"/>
    </source>
</evidence>
<gene>
    <name evidence="1" type="ORF">LKD36_13790</name>
</gene>
<accession>A0AAE3AB97</accession>
<proteinExistence type="predicted"/>
<organism evidence="1 2">
    <name type="scientific">Hominiventricola filiformis</name>
    <dbReference type="NCBI Taxonomy" id="2885352"/>
    <lineage>
        <taxon>Bacteria</taxon>
        <taxon>Bacillati</taxon>
        <taxon>Bacillota</taxon>
        <taxon>Clostridia</taxon>
        <taxon>Lachnospirales</taxon>
        <taxon>Lachnospiraceae</taxon>
        <taxon>Hominiventricola</taxon>
    </lineage>
</organism>
<dbReference type="EMBL" id="JAJEPS010000017">
    <property type="protein sequence ID" value="MCC2127240.1"/>
    <property type="molecule type" value="Genomic_DNA"/>
</dbReference>